<dbReference type="EMBL" id="JAVREL010000023">
    <property type="protein sequence ID" value="MDT0346688.1"/>
    <property type="molecule type" value="Genomic_DNA"/>
</dbReference>
<keyword evidence="2" id="KW-1185">Reference proteome</keyword>
<sequence length="57" mass="6417">MEDFIDTWTGKLVEAAGGGLDEDAARALVTEIFNAATLREVNTYEEEIKLREAEREE</sequence>
<evidence type="ECO:0000313" key="2">
    <source>
        <dbReference type="Proteomes" id="UP001183246"/>
    </source>
</evidence>
<proteinExistence type="predicted"/>
<reference evidence="2" key="1">
    <citation type="submission" date="2023-07" db="EMBL/GenBank/DDBJ databases">
        <title>30 novel species of actinomycetes from the DSMZ collection.</title>
        <authorList>
            <person name="Nouioui I."/>
        </authorList>
    </citation>
    <scope>NUCLEOTIDE SEQUENCE [LARGE SCALE GENOMIC DNA]</scope>
    <source>
        <strain evidence="2">DSM 44938</strain>
    </source>
</reference>
<gene>
    <name evidence="1" type="ORF">RM590_29510</name>
</gene>
<evidence type="ECO:0000313" key="1">
    <source>
        <dbReference type="EMBL" id="MDT0346688.1"/>
    </source>
</evidence>
<comment type="caution">
    <text evidence="1">The sequence shown here is derived from an EMBL/GenBank/DDBJ whole genome shotgun (WGS) entry which is preliminary data.</text>
</comment>
<name>A0ABU2N0T5_9ACTN</name>
<dbReference type="RefSeq" id="WP_311707811.1">
    <property type="nucleotide sequence ID" value="NZ_JAVREL010000023.1"/>
</dbReference>
<evidence type="ECO:0008006" key="3">
    <source>
        <dbReference type="Google" id="ProtNLM"/>
    </source>
</evidence>
<accession>A0ABU2N0T5</accession>
<protein>
    <recommendedName>
        <fullName evidence="3">DUF768 domain-containing protein</fullName>
    </recommendedName>
</protein>
<dbReference type="Proteomes" id="UP001183246">
    <property type="component" value="Unassembled WGS sequence"/>
</dbReference>
<organism evidence="1 2">
    <name type="scientific">Streptomyces litchfieldiae</name>
    <dbReference type="NCBI Taxonomy" id="3075543"/>
    <lineage>
        <taxon>Bacteria</taxon>
        <taxon>Bacillati</taxon>
        <taxon>Actinomycetota</taxon>
        <taxon>Actinomycetes</taxon>
        <taxon>Kitasatosporales</taxon>
        <taxon>Streptomycetaceae</taxon>
        <taxon>Streptomyces</taxon>
    </lineage>
</organism>